<sequence length="518" mass="53942">MSTLGQGDFELVVRQQPKYACCGADAANTSTERKPIDPPPIVQLAVNTRKDPARTFLQNPYLILTARLIRKGDEDQEEPTGPKESDLTGTLVSSLYSLKDTDNTQGGFFVFGDLSVRRVGTYRLAFILYELRLAEKECWLLSRTVSDPFVVYATKTFPGLAESTFLTRSFSDQGVRLRLRKDSRTVSTKKRTISQTESIRAAQGAGIHGYLPHDGGGHDLGHNGHNGHAQAQSPHHLRRLSSLHDPSPIDRSRSYYSESPQMRAGEYASAAYGYAAYDDQKPHKRARLDGSSPDSPHPSLGGGAYDDGYHHSYASHHHHAHHPHPHGPHHAAGPRTVPDNTSALGSIYPLAGGISTTPTTATATLPMPLTSTTTASSTAAGLYASIPRLDTSHGHLQGNPHSPTVGGVTSAGGVGSVGGSSRRSPTSAGGYIPSSSPYHGGSAAAAAAAAMFAAGVSSSPTSYHGGVSMHGGGGGGGGGGGYGHAHGAHGVGHHGGHGGHAGAGLGLGVVGLDLEERS</sequence>
<dbReference type="Gene3D" id="2.60.40.3960">
    <property type="entry name" value="Velvet domain"/>
    <property type="match status" value="1"/>
</dbReference>
<dbReference type="PANTHER" id="PTHR33572">
    <property type="entry name" value="SPORE DEVELOPMENT REGULATOR VOSA"/>
    <property type="match status" value="1"/>
</dbReference>
<keyword evidence="9" id="KW-1185">Reference proteome</keyword>
<keyword evidence="4" id="KW-0804">Transcription</keyword>
<feature type="region of interest" description="Disordered" evidence="6">
    <location>
        <begin position="283"/>
        <end position="344"/>
    </location>
</feature>
<accession>A0AAN6VCJ2</accession>
<name>A0AAN6VCJ2_9PEZI</name>
<dbReference type="PROSITE" id="PS51821">
    <property type="entry name" value="VELVET"/>
    <property type="match status" value="1"/>
</dbReference>
<evidence type="ECO:0000313" key="8">
    <source>
        <dbReference type="EMBL" id="KAK4147586.1"/>
    </source>
</evidence>
<evidence type="ECO:0000256" key="3">
    <source>
        <dbReference type="ARBA" id="ARBA00023015"/>
    </source>
</evidence>
<gene>
    <name evidence="8" type="ORF">C8A04DRAFT_9049</name>
</gene>
<dbReference type="GO" id="GO:0030435">
    <property type="term" value="P:sporulation resulting in formation of a cellular spore"/>
    <property type="evidence" value="ECO:0007669"/>
    <property type="project" value="UniProtKB-KW"/>
</dbReference>
<dbReference type="InterPro" id="IPR037525">
    <property type="entry name" value="Velvet_dom"/>
</dbReference>
<proteinExistence type="predicted"/>
<dbReference type="InterPro" id="IPR021740">
    <property type="entry name" value="Velvet"/>
</dbReference>
<dbReference type="EMBL" id="MU853556">
    <property type="protein sequence ID" value="KAK4147586.1"/>
    <property type="molecule type" value="Genomic_DNA"/>
</dbReference>
<evidence type="ECO:0000256" key="4">
    <source>
        <dbReference type="ARBA" id="ARBA00023163"/>
    </source>
</evidence>
<dbReference type="AlphaFoldDB" id="A0AAN6VCJ2"/>
<evidence type="ECO:0000256" key="6">
    <source>
        <dbReference type="SAM" id="MobiDB-lite"/>
    </source>
</evidence>
<dbReference type="RefSeq" id="XP_062640957.1">
    <property type="nucleotide sequence ID" value="XM_062785334.1"/>
</dbReference>
<feature type="compositionally biased region" description="Gly residues" evidence="6">
    <location>
        <begin position="409"/>
        <end position="418"/>
    </location>
</feature>
<reference evidence="8" key="1">
    <citation type="journal article" date="2023" name="Mol. Phylogenet. Evol.">
        <title>Genome-scale phylogeny and comparative genomics of the fungal order Sordariales.</title>
        <authorList>
            <person name="Hensen N."/>
            <person name="Bonometti L."/>
            <person name="Westerberg I."/>
            <person name="Brannstrom I.O."/>
            <person name="Guillou S."/>
            <person name="Cros-Aarteil S."/>
            <person name="Calhoun S."/>
            <person name="Haridas S."/>
            <person name="Kuo A."/>
            <person name="Mondo S."/>
            <person name="Pangilinan J."/>
            <person name="Riley R."/>
            <person name="LaButti K."/>
            <person name="Andreopoulos B."/>
            <person name="Lipzen A."/>
            <person name="Chen C."/>
            <person name="Yan M."/>
            <person name="Daum C."/>
            <person name="Ng V."/>
            <person name="Clum A."/>
            <person name="Steindorff A."/>
            <person name="Ohm R.A."/>
            <person name="Martin F."/>
            <person name="Silar P."/>
            <person name="Natvig D.O."/>
            <person name="Lalanne C."/>
            <person name="Gautier V."/>
            <person name="Ament-Velasquez S.L."/>
            <person name="Kruys A."/>
            <person name="Hutchinson M.I."/>
            <person name="Powell A.J."/>
            <person name="Barry K."/>
            <person name="Miller A.N."/>
            <person name="Grigoriev I.V."/>
            <person name="Debuchy R."/>
            <person name="Gladieux P."/>
            <person name="Hiltunen Thoren M."/>
            <person name="Johannesson H."/>
        </authorList>
    </citation>
    <scope>NUCLEOTIDE SEQUENCE</scope>
    <source>
        <strain evidence="8">CBS 141.50</strain>
    </source>
</reference>
<dbReference type="Proteomes" id="UP001302676">
    <property type="component" value="Unassembled WGS sequence"/>
</dbReference>
<dbReference type="InterPro" id="IPR038491">
    <property type="entry name" value="Velvet_dom_sf"/>
</dbReference>
<feature type="region of interest" description="Disordered" evidence="6">
    <location>
        <begin position="390"/>
        <end position="432"/>
    </location>
</feature>
<feature type="domain" description="Velvet" evidence="7">
    <location>
        <begin position="1"/>
        <end position="180"/>
    </location>
</feature>
<comment type="subcellular location">
    <subcellularLocation>
        <location evidence="1">Nucleus</location>
    </subcellularLocation>
</comment>
<feature type="region of interest" description="Disordered" evidence="6">
    <location>
        <begin position="207"/>
        <end position="260"/>
    </location>
</feature>
<feature type="compositionally biased region" description="Basic residues" evidence="6">
    <location>
        <begin position="313"/>
        <end position="329"/>
    </location>
</feature>
<reference evidence="8" key="2">
    <citation type="submission" date="2023-05" db="EMBL/GenBank/DDBJ databases">
        <authorList>
            <consortium name="Lawrence Berkeley National Laboratory"/>
            <person name="Steindorff A."/>
            <person name="Hensen N."/>
            <person name="Bonometti L."/>
            <person name="Westerberg I."/>
            <person name="Brannstrom I.O."/>
            <person name="Guillou S."/>
            <person name="Cros-Aarteil S."/>
            <person name="Calhoun S."/>
            <person name="Haridas S."/>
            <person name="Kuo A."/>
            <person name="Mondo S."/>
            <person name="Pangilinan J."/>
            <person name="Riley R."/>
            <person name="Labutti K."/>
            <person name="Andreopoulos B."/>
            <person name="Lipzen A."/>
            <person name="Chen C."/>
            <person name="Yanf M."/>
            <person name="Daum C."/>
            <person name="Ng V."/>
            <person name="Clum A."/>
            <person name="Ohm R."/>
            <person name="Martin F."/>
            <person name="Silar P."/>
            <person name="Natvig D."/>
            <person name="Lalanne C."/>
            <person name="Gautier V."/>
            <person name="Ament-Velasquez S.L."/>
            <person name="Kruys A."/>
            <person name="Hutchinson M.I."/>
            <person name="Powell A.J."/>
            <person name="Barry K."/>
            <person name="Miller A.N."/>
            <person name="Grigoriev I.V."/>
            <person name="Debuchy R."/>
            <person name="Gladieux P."/>
            <person name="Thoren M.H."/>
            <person name="Johannesson H."/>
        </authorList>
    </citation>
    <scope>NUCLEOTIDE SEQUENCE</scope>
    <source>
        <strain evidence="8">CBS 141.50</strain>
    </source>
</reference>
<keyword evidence="2" id="KW-0749">Sporulation</keyword>
<evidence type="ECO:0000256" key="1">
    <source>
        <dbReference type="ARBA" id="ARBA00004123"/>
    </source>
</evidence>
<protein>
    <submittedName>
        <fullName evidence="8">Velvet factor-domain-containing protein</fullName>
    </submittedName>
</protein>
<dbReference type="PANTHER" id="PTHR33572:SF18">
    <property type="entry name" value="SPORE DEVELOPMENT REGULATOR VOSA"/>
    <property type="match status" value="1"/>
</dbReference>
<keyword evidence="3" id="KW-0805">Transcription regulation</keyword>
<evidence type="ECO:0000256" key="2">
    <source>
        <dbReference type="ARBA" id="ARBA00022969"/>
    </source>
</evidence>
<evidence type="ECO:0000256" key="5">
    <source>
        <dbReference type="ARBA" id="ARBA00023242"/>
    </source>
</evidence>
<dbReference type="GO" id="GO:0005634">
    <property type="term" value="C:nucleus"/>
    <property type="evidence" value="ECO:0007669"/>
    <property type="project" value="UniProtKB-SubCell"/>
</dbReference>
<evidence type="ECO:0000313" key="9">
    <source>
        <dbReference type="Proteomes" id="UP001302676"/>
    </source>
</evidence>
<evidence type="ECO:0000259" key="7">
    <source>
        <dbReference type="PROSITE" id="PS51821"/>
    </source>
</evidence>
<dbReference type="Pfam" id="PF11754">
    <property type="entry name" value="Velvet"/>
    <property type="match status" value="2"/>
</dbReference>
<comment type="caution">
    <text evidence="8">The sequence shown here is derived from an EMBL/GenBank/DDBJ whole genome shotgun (WGS) entry which is preliminary data.</text>
</comment>
<keyword evidence="5" id="KW-0539">Nucleus</keyword>
<organism evidence="8 9">
    <name type="scientific">Dichotomopilus funicola</name>
    <dbReference type="NCBI Taxonomy" id="1934379"/>
    <lineage>
        <taxon>Eukaryota</taxon>
        <taxon>Fungi</taxon>
        <taxon>Dikarya</taxon>
        <taxon>Ascomycota</taxon>
        <taxon>Pezizomycotina</taxon>
        <taxon>Sordariomycetes</taxon>
        <taxon>Sordariomycetidae</taxon>
        <taxon>Sordariales</taxon>
        <taxon>Chaetomiaceae</taxon>
        <taxon>Dichotomopilus</taxon>
    </lineage>
</organism>
<dbReference type="GeneID" id="87821947"/>